<dbReference type="OrthoDB" id="281433at2"/>
<dbReference type="InterPro" id="IPR053801">
    <property type="entry name" value="DUF6959"/>
</dbReference>
<dbReference type="RefSeq" id="WP_100348315.1">
    <property type="nucleotide sequence ID" value="NZ_PGTZ01000002.1"/>
</dbReference>
<accession>A0A2M8WWA3</accession>
<keyword evidence="2" id="KW-1185">Reference proteome</keyword>
<dbReference type="Pfam" id="PF22281">
    <property type="entry name" value="DUF6959"/>
    <property type="match status" value="1"/>
</dbReference>
<organism evidence="1 2">
    <name type="scientific">Luteimicrobium subarcticum</name>
    <dbReference type="NCBI Taxonomy" id="620910"/>
    <lineage>
        <taxon>Bacteria</taxon>
        <taxon>Bacillati</taxon>
        <taxon>Actinomycetota</taxon>
        <taxon>Actinomycetes</taxon>
        <taxon>Micrococcales</taxon>
        <taxon>Luteimicrobium</taxon>
    </lineage>
</organism>
<gene>
    <name evidence="1" type="ORF">CLV34_0068</name>
</gene>
<name>A0A2M8WWA3_9MICO</name>
<dbReference type="Proteomes" id="UP000231586">
    <property type="component" value="Unassembled WGS sequence"/>
</dbReference>
<proteinExistence type="predicted"/>
<dbReference type="EMBL" id="PGTZ01000002">
    <property type="protein sequence ID" value="PJI95195.1"/>
    <property type="molecule type" value="Genomic_DNA"/>
</dbReference>
<comment type="caution">
    <text evidence="1">The sequence shown here is derived from an EMBL/GenBank/DDBJ whole genome shotgun (WGS) entry which is preliminary data.</text>
</comment>
<evidence type="ECO:0000313" key="2">
    <source>
        <dbReference type="Proteomes" id="UP000231586"/>
    </source>
</evidence>
<evidence type="ECO:0000313" key="1">
    <source>
        <dbReference type="EMBL" id="PJI95195.1"/>
    </source>
</evidence>
<dbReference type="AlphaFoldDB" id="A0A2M8WWA3"/>
<reference evidence="1 2" key="1">
    <citation type="submission" date="2017-11" db="EMBL/GenBank/DDBJ databases">
        <title>Genomic Encyclopedia of Archaeal and Bacterial Type Strains, Phase II (KMG-II): From Individual Species to Whole Genera.</title>
        <authorList>
            <person name="Goeker M."/>
        </authorList>
    </citation>
    <scope>NUCLEOTIDE SEQUENCE [LARGE SCALE GENOMIC DNA]</scope>
    <source>
        <strain evidence="1 2">DSM 22413</strain>
    </source>
</reference>
<protein>
    <submittedName>
        <fullName evidence="1">Uncharacterized protein</fullName>
    </submittedName>
</protein>
<sequence>MNAEIIDRRGNLRLVLDPERVFPGLIVQGDTLVSLLEDLEEENPEGFATQTVREWIGLYEEMMKDAGSDLPYVR</sequence>